<comment type="caution">
    <text evidence="3">The sequence shown here is derived from an EMBL/GenBank/DDBJ whole genome shotgun (WGS) entry which is preliminary data.</text>
</comment>
<dbReference type="EMBL" id="VSSQ01026641">
    <property type="protein sequence ID" value="MPM75463.1"/>
    <property type="molecule type" value="Genomic_DNA"/>
</dbReference>
<gene>
    <name evidence="3" type="ORF">SDC9_122456</name>
</gene>
<dbReference type="InterPro" id="IPR003029">
    <property type="entry name" value="S1_domain"/>
</dbReference>
<feature type="region of interest" description="Disordered" evidence="1">
    <location>
        <begin position="1"/>
        <end position="33"/>
    </location>
</feature>
<sequence length="425" mass="47929">MAKKKLSAEPEEITTEQTLEPEEQVTGAAAPKIDAVMEIAEEQMDVAADGMELGEQLPEEENPTQVLSLDIVPLDPEPRETDAPSDIWPDESETKPTASEKAERPAEPAKAPDKRPVPEKSKAPKPAQQPSERQSFYGLDFNELDRDLSDEERQEWNSIYASYRGRSALIGTIIGADRHTVNVWNRQTEKMEQQEMYCAIVIPFRVRIVIPATEMWDSGQERPNYVLQNMVGASIDFVIVKVDREGGFAIASRRLAARSRRYFFSRRPALNTPKSRVKCRVLSVGPRRCLVECYGHDISLTQREMRYTAISDLRTEYHPGEELDCIVKAYDPESGKLIISVKETKSNPFEGAELRHPVGSRRQAVIAGKYGGGVFCNLPDGTVCMCAYSFQYEDSQFQIGDTAIVVIQRYDISKKQIYGKIISKW</sequence>
<name>A0A645CEY5_9ZZZZ</name>
<dbReference type="SUPFAM" id="SSF50249">
    <property type="entry name" value="Nucleic acid-binding proteins"/>
    <property type="match status" value="1"/>
</dbReference>
<feature type="region of interest" description="Disordered" evidence="1">
    <location>
        <begin position="46"/>
        <end position="139"/>
    </location>
</feature>
<proteinExistence type="predicted"/>
<feature type="compositionally biased region" description="Acidic residues" evidence="1">
    <location>
        <begin position="9"/>
        <end position="23"/>
    </location>
</feature>
<organism evidence="3">
    <name type="scientific">bioreactor metagenome</name>
    <dbReference type="NCBI Taxonomy" id="1076179"/>
    <lineage>
        <taxon>unclassified sequences</taxon>
        <taxon>metagenomes</taxon>
        <taxon>ecological metagenomes</taxon>
    </lineage>
</organism>
<dbReference type="CDD" id="cd00164">
    <property type="entry name" value="S1_like"/>
    <property type="match status" value="1"/>
</dbReference>
<evidence type="ECO:0000256" key="1">
    <source>
        <dbReference type="SAM" id="MobiDB-lite"/>
    </source>
</evidence>
<dbReference type="Gene3D" id="2.40.50.140">
    <property type="entry name" value="Nucleic acid-binding proteins"/>
    <property type="match status" value="1"/>
</dbReference>
<feature type="domain" description="S1 motif" evidence="2">
    <location>
        <begin position="357"/>
        <end position="422"/>
    </location>
</feature>
<dbReference type="AlphaFoldDB" id="A0A645CEY5"/>
<dbReference type="GO" id="GO:0003676">
    <property type="term" value="F:nucleic acid binding"/>
    <property type="evidence" value="ECO:0007669"/>
    <property type="project" value="InterPro"/>
</dbReference>
<evidence type="ECO:0000259" key="2">
    <source>
        <dbReference type="SMART" id="SM00316"/>
    </source>
</evidence>
<evidence type="ECO:0000313" key="3">
    <source>
        <dbReference type="EMBL" id="MPM75463.1"/>
    </source>
</evidence>
<feature type="domain" description="S1 motif" evidence="2">
    <location>
        <begin position="272"/>
        <end position="342"/>
    </location>
</feature>
<feature type="compositionally biased region" description="Basic and acidic residues" evidence="1">
    <location>
        <begin position="92"/>
        <end position="122"/>
    </location>
</feature>
<dbReference type="SMART" id="SM00316">
    <property type="entry name" value="S1"/>
    <property type="match status" value="2"/>
</dbReference>
<reference evidence="3" key="1">
    <citation type="submission" date="2019-08" db="EMBL/GenBank/DDBJ databases">
        <authorList>
            <person name="Kucharzyk K."/>
            <person name="Murdoch R.W."/>
            <person name="Higgins S."/>
            <person name="Loffler F."/>
        </authorList>
    </citation>
    <scope>NUCLEOTIDE SEQUENCE</scope>
</reference>
<protein>
    <recommendedName>
        <fullName evidence="2">S1 motif domain-containing protein</fullName>
    </recommendedName>
</protein>
<dbReference type="InterPro" id="IPR012340">
    <property type="entry name" value="NA-bd_OB-fold"/>
</dbReference>
<accession>A0A645CEY5</accession>